<proteinExistence type="predicted"/>
<sequence length="134" mass="14977">MTKQNFSLTHSILPYRLALLLLLVWGLFSCGNVSQPGFQVGNFRIGSNITPISEIQPVQADKATVYVQGKVERQVPLLQRWAYQIDDSTGKIWVITSQNKLKLGEQAVVKGKVKYQSIPLAGKELGEIYIEEDS</sequence>
<name>A0ABR8AAH9_9CYAN</name>
<comment type="caution">
    <text evidence="1">The sequence shown here is derived from an EMBL/GenBank/DDBJ whole genome shotgun (WGS) entry which is preliminary data.</text>
</comment>
<accession>A0ABR8AAH9</accession>
<dbReference type="EMBL" id="JACJQH010000022">
    <property type="protein sequence ID" value="MBD2196903.1"/>
    <property type="molecule type" value="Genomic_DNA"/>
</dbReference>
<dbReference type="Proteomes" id="UP000658514">
    <property type="component" value="Unassembled WGS sequence"/>
</dbReference>
<dbReference type="PROSITE" id="PS51257">
    <property type="entry name" value="PROKAR_LIPOPROTEIN"/>
    <property type="match status" value="1"/>
</dbReference>
<evidence type="ECO:0000313" key="2">
    <source>
        <dbReference type="Proteomes" id="UP000658514"/>
    </source>
</evidence>
<evidence type="ECO:0000313" key="1">
    <source>
        <dbReference type="EMBL" id="MBD2196903.1"/>
    </source>
</evidence>
<dbReference type="RefSeq" id="WP_190542841.1">
    <property type="nucleotide sequence ID" value="NZ_CAWPNO010000054.1"/>
</dbReference>
<keyword evidence="2" id="KW-1185">Reference proteome</keyword>
<reference evidence="1 2" key="1">
    <citation type="journal article" date="2020" name="ISME J.">
        <title>Comparative genomics reveals insights into cyanobacterial evolution and habitat adaptation.</title>
        <authorList>
            <person name="Chen M.Y."/>
            <person name="Teng W.K."/>
            <person name="Zhao L."/>
            <person name="Hu C.X."/>
            <person name="Zhou Y.K."/>
            <person name="Han B.P."/>
            <person name="Song L.R."/>
            <person name="Shu W.S."/>
        </authorList>
    </citation>
    <scope>NUCLEOTIDE SEQUENCE [LARGE SCALE GENOMIC DNA]</scope>
    <source>
        <strain evidence="1 2">FACHB-288</strain>
    </source>
</reference>
<organism evidence="1 2">
    <name type="scientific">Calothrix parietina FACHB-288</name>
    <dbReference type="NCBI Taxonomy" id="2692896"/>
    <lineage>
        <taxon>Bacteria</taxon>
        <taxon>Bacillati</taxon>
        <taxon>Cyanobacteriota</taxon>
        <taxon>Cyanophyceae</taxon>
        <taxon>Nostocales</taxon>
        <taxon>Calotrichaceae</taxon>
        <taxon>Calothrix</taxon>
    </lineage>
</organism>
<protein>
    <recommendedName>
        <fullName evidence="3">Nucleic acid binding OB-fold tRNA/helicase-type</fullName>
    </recommendedName>
</protein>
<evidence type="ECO:0008006" key="3">
    <source>
        <dbReference type="Google" id="ProtNLM"/>
    </source>
</evidence>
<gene>
    <name evidence="1" type="ORF">H6G24_15590</name>
</gene>